<keyword evidence="2" id="KW-1185">Reference proteome</keyword>
<dbReference type="Proteomes" id="UP000265520">
    <property type="component" value="Unassembled WGS sequence"/>
</dbReference>
<evidence type="ECO:0000313" key="1">
    <source>
        <dbReference type="EMBL" id="MCI84224.1"/>
    </source>
</evidence>
<sequence length="31" mass="3476">MVVEELRKLQMVFAATPSSDIDSIVVARSWP</sequence>
<dbReference type="AlphaFoldDB" id="A0A392V7H5"/>
<feature type="non-terminal residue" evidence="1">
    <location>
        <position position="31"/>
    </location>
</feature>
<accession>A0A392V7H5</accession>
<reference evidence="1 2" key="1">
    <citation type="journal article" date="2018" name="Front. Plant Sci.">
        <title>Red Clover (Trifolium pratense) and Zigzag Clover (T. medium) - A Picture of Genomic Similarities and Differences.</title>
        <authorList>
            <person name="Dluhosova J."/>
            <person name="Istvanek J."/>
            <person name="Nedelnik J."/>
            <person name="Repkova J."/>
        </authorList>
    </citation>
    <scope>NUCLEOTIDE SEQUENCE [LARGE SCALE GENOMIC DNA]</scope>
    <source>
        <strain evidence="2">cv. 10/8</strain>
        <tissue evidence="1">Leaf</tissue>
    </source>
</reference>
<protein>
    <submittedName>
        <fullName evidence="1">Uncharacterized protein</fullName>
    </submittedName>
</protein>
<dbReference type="EMBL" id="LXQA011085737">
    <property type="protein sequence ID" value="MCI84224.1"/>
    <property type="molecule type" value="Genomic_DNA"/>
</dbReference>
<name>A0A392V7H5_9FABA</name>
<comment type="caution">
    <text evidence="1">The sequence shown here is derived from an EMBL/GenBank/DDBJ whole genome shotgun (WGS) entry which is preliminary data.</text>
</comment>
<organism evidence="1 2">
    <name type="scientific">Trifolium medium</name>
    <dbReference type="NCBI Taxonomy" id="97028"/>
    <lineage>
        <taxon>Eukaryota</taxon>
        <taxon>Viridiplantae</taxon>
        <taxon>Streptophyta</taxon>
        <taxon>Embryophyta</taxon>
        <taxon>Tracheophyta</taxon>
        <taxon>Spermatophyta</taxon>
        <taxon>Magnoliopsida</taxon>
        <taxon>eudicotyledons</taxon>
        <taxon>Gunneridae</taxon>
        <taxon>Pentapetalae</taxon>
        <taxon>rosids</taxon>
        <taxon>fabids</taxon>
        <taxon>Fabales</taxon>
        <taxon>Fabaceae</taxon>
        <taxon>Papilionoideae</taxon>
        <taxon>50 kb inversion clade</taxon>
        <taxon>NPAAA clade</taxon>
        <taxon>Hologalegina</taxon>
        <taxon>IRL clade</taxon>
        <taxon>Trifolieae</taxon>
        <taxon>Trifolium</taxon>
    </lineage>
</organism>
<evidence type="ECO:0000313" key="2">
    <source>
        <dbReference type="Proteomes" id="UP000265520"/>
    </source>
</evidence>
<proteinExistence type="predicted"/>